<gene>
    <name evidence="1" type="ORF">O7U_00084</name>
</gene>
<dbReference type="PANTHER" id="PTHR42690">
    <property type="entry name" value="THREONINE SYNTHASE FAMILY MEMBER"/>
    <property type="match status" value="1"/>
</dbReference>
<keyword evidence="2" id="KW-1185">Reference proteome</keyword>
<evidence type="ECO:0000313" key="1">
    <source>
        <dbReference type="EMBL" id="KEC67927.1"/>
    </source>
</evidence>
<protein>
    <submittedName>
        <fullName evidence="1">Uncharacterized protein</fullName>
    </submittedName>
</protein>
<dbReference type="InterPro" id="IPR036052">
    <property type="entry name" value="TrpB-like_PALP_sf"/>
</dbReference>
<dbReference type="Proteomes" id="UP000027143">
    <property type="component" value="Unassembled WGS sequence"/>
</dbReference>
<name>A0ABR4SVQ4_BARQI</name>
<evidence type="ECO:0000313" key="2">
    <source>
        <dbReference type="Proteomes" id="UP000027143"/>
    </source>
</evidence>
<proteinExistence type="predicted"/>
<sequence>MYDGANCLLSSSTLFLSAPDRPISFAVCTGNFGDIFAGYVATGMELPIAQLIIPTNDNDILARTLTSGTYEIRPITHIISPSMYIQVSSNFERLMFESGNHDPV</sequence>
<reference evidence="1 2" key="1">
    <citation type="submission" date="2012-04" db="EMBL/GenBank/DDBJ databases">
        <title>The Genome Sequence of Bartonella quintana JK 68.</title>
        <authorList>
            <consortium name="The Broad Institute Genome Sequencing Platform"/>
            <consortium name="The Broad Institute Genome Sequencing Center for Infectious Disease"/>
            <person name="Feldgarden M."/>
            <person name="Kirby J."/>
            <person name="Kosoy M."/>
            <person name="Birtles R."/>
            <person name="Probert W.S."/>
            <person name="Chiaraviglio L."/>
            <person name="Walker B."/>
            <person name="Young S.K."/>
            <person name="Zeng Q."/>
            <person name="Gargeya S."/>
            <person name="Fitzgerald M."/>
            <person name="Haas B."/>
            <person name="Abouelleil A."/>
            <person name="Alvarado L."/>
            <person name="Arachchi H.M."/>
            <person name="Berlin A.M."/>
            <person name="Chapman S.B."/>
            <person name="Goldberg J."/>
            <person name="Griggs A."/>
            <person name="Gujja S."/>
            <person name="Hansen M."/>
            <person name="Howarth C."/>
            <person name="Imamovic A."/>
            <person name="Larimer J."/>
            <person name="McCowen C."/>
            <person name="Montmayeur A."/>
            <person name="Murphy C."/>
            <person name="Neiman D."/>
            <person name="Pearson M."/>
            <person name="Priest M."/>
            <person name="Roberts A."/>
            <person name="Saif S."/>
            <person name="Shea T."/>
            <person name="Sisk P."/>
            <person name="Sykes S."/>
            <person name="Wortman J."/>
            <person name="Nusbaum C."/>
            <person name="Birren B."/>
        </authorList>
    </citation>
    <scope>NUCLEOTIDE SEQUENCE [LARGE SCALE GENOMIC DNA]</scope>
    <source>
        <strain evidence="1 2">JK 68</strain>
    </source>
</reference>
<dbReference type="InterPro" id="IPR051166">
    <property type="entry name" value="Threonine_Synthase"/>
</dbReference>
<organism evidence="1 2">
    <name type="scientific">Bartonella quintana JK 68</name>
    <dbReference type="NCBI Taxonomy" id="1134503"/>
    <lineage>
        <taxon>Bacteria</taxon>
        <taxon>Pseudomonadati</taxon>
        <taxon>Pseudomonadota</taxon>
        <taxon>Alphaproteobacteria</taxon>
        <taxon>Hyphomicrobiales</taxon>
        <taxon>Bartonellaceae</taxon>
        <taxon>Bartonella</taxon>
    </lineage>
</organism>
<comment type="caution">
    <text evidence="1">The sequence shown here is derived from an EMBL/GenBank/DDBJ whole genome shotgun (WGS) entry which is preliminary data.</text>
</comment>
<dbReference type="Gene3D" id="3.40.50.1100">
    <property type="match status" value="1"/>
</dbReference>
<accession>A0ABR4SVQ4</accession>
<dbReference type="EMBL" id="AHPD01000001">
    <property type="protein sequence ID" value="KEC67927.1"/>
    <property type="molecule type" value="Genomic_DNA"/>
</dbReference>
<dbReference type="PANTHER" id="PTHR42690:SF1">
    <property type="entry name" value="THREONINE SYNTHASE-LIKE 2"/>
    <property type="match status" value="1"/>
</dbReference>
<dbReference type="SUPFAM" id="SSF53686">
    <property type="entry name" value="Tryptophan synthase beta subunit-like PLP-dependent enzymes"/>
    <property type="match status" value="1"/>
</dbReference>